<dbReference type="InterPro" id="IPR000477">
    <property type="entry name" value="RT_dom"/>
</dbReference>
<accession>A0A4R4K5K4</accession>
<keyword evidence="4" id="KW-0808">Transferase</keyword>
<dbReference type="Proteomes" id="UP000295706">
    <property type="component" value="Unassembled WGS sequence"/>
</dbReference>
<dbReference type="EMBL" id="SMJU01000013">
    <property type="protein sequence ID" value="TDB61786.1"/>
    <property type="molecule type" value="Genomic_DNA"/>
</dbReference>
<dbReference type="PROSITE" id="PS50878">
    <property type="entry name" value="RT_POL"/>
    <property type="match status" value="1"/>
</dbReference>
<reference evidence="4 5" key="1">
    <citation type="submission" date="2019-02" db="EMBL/GenBank/DDBJ databases">
        <title>Arundinibacter roseus gen. nov., sp. nov., a new member of the family Cytophagaceae.</title>
        <authorList>
            <person name="Szuroczki S."/>
            <person name="Khayer B."/>
            <person name="Sproer C."/>
            <person name="Toumi M."/>
            <person name="Szabo A."/>
            <person name="Felfoldi T."/>
            <person name="Schumann P."/>
            <person name="Toth E."/>
        </authorList>
    </citation>
    <scope>NUCLEOTIDE SEQUENCE [LARGE SCALE GENOMIC DNA]</scope>
    <source>
        <strain evidence="4 5">DMA-k-7a</strain>
    </source>
</reference>
<feature type="domain" description="Reverse transcriptase" evidence="3">
    <location>
        <begin position="81"/>
        <end position="333"/>
    </location>
</feature>
<dbReference type="OrthoDB" id="9780724at2"/>
<dbReference type="AlphaFoldDB" id="A0A4R4K5K4"/>
<keyword evidence="4" id="KW-0695">RNA-directed DNA polymerase</keyword>
<comment type="similarity">
    <text evidence="1">Belongs to the bacterial reverse transcriptase family.</text>
</comment>
<keyword evidence="5" id="KW-1185">Reference proteome</keyword>
<dbReference type="PANTHER" id="PTHR34047">
    <property type="entry name" value="NUCLEAR INTRON MATURASE 1, MITOCHONDRIAL-RELATED"/>
    <property type="match status" value="1"/>
</dbReference>
<feature type="coiled-coil region" evidence="2">
    <location>
        <begin position="40"/>
        <end position="98"/>
    </location>
</feature>
<dbReference type="NCBIfam" id="NF041747">
    <property type="entry name" value="Drt3a"/>
    <property type="match status" value="1"/>
</dbReference>
<dbReference type="InterPro" id="IPR043502">
    <property type="entry name" value="DNA/RNA_pol_sf"/>
</dbReference>
<evidence type="ECO:0000259" key="3">
    <source>
        <dbReference type="PROSITE" id="PS50878"/>
    </source>
</evidence>
<comment type="caution">
    <text evidence="4">The sequence shown here is derived from an EMBL/GenBank/DDBJ whole genome shotgun (WGS) entry which is preliminary data.</text>
</comment>
<gene>
    <name evidence="4" type="ORF">EZE20_18750</name>
</gene>
<proteinExistence type="inferred from homology"/>
<keyword evidence="2" id="KW-0175">Coiled coil</keyword>
<dbReference type="RefSeq" id="WP_132120545.1">
    <property type="nucleotide sequence ID" value="NZ_SMJU01000013.1"/>
</dbReference>
<organism evidence="4 5">
    <name type="scientific">Arundinibacter roseus</name>
    <dbReference type="NCBI Taxonomy" id="2070510"/>
    <lineage>
        <taxon>Bacteria</taxon>
        <taxon>Pseudomonadati</taxon>
        <taxon>Bacteroidota</taxon>
        <taxon>Cytophagia</taxon>
        <taxon>Cytophagales</taxon>
        <taxon>Spirosomataceae</taxon>
        <taxon>Arundinibacter</taxon>
    </lineage>
</organism>
<dbReference type="Pfam" id="PF00078">
    <property type="entry name" value="RVT_1"/>
    <property type="match status" value="1"/>
</dbReference>
<dbReference type="InterPro" id="IPR051083">
    <property type="entry name" value="GrpII_Intron_Splice-Mob/Def"/>
</dbReference>
<evidence type="ECO:0000313" key="5">
    <source>
        <dbReference type="Proteomes" id="UP000295706"/>
    </source>
</evidence>
<dbReference type="PANTHER" id="PTHR34047:SF8">
    <property type="entry name" value="PROTEIN YKFC"/>
    <property type="match status" value="1"/>
</dbReference>
<keyword evidence="4" id="KW-0548">Nucleotidyltransferase</keyword>
<protein>
    <submittedName>
        <fullName evidence="4">RNA-directed DNA polymerase</fullName>
    </submittedName>
</protein>
<name>A0A4R4K5K4_9BACT</name>
<evidence type="ECO:0000256" key="1">
    <source>
        <dbReference type="ARBA" id="ARBA00034120"/>
    </source>
</evidence>
<evidence type="ECO:0000313" key="4">
    <source>
        <dbReference type="EMBL" id="TDB61786.1"/>
    </source>
</evidence>
<sequence>MLDQSFSFDNFRILLDVENRLGNYLEDKSFFKDNDVFSESRKLSNEIIELNKKIRDEKLKLPAIHLRKPEDHKEVDKLEKLKDDIKTQRENALEEILKGISAKINDENFKLIIQKGIVKFGDQLYIAKNTPENYFILKQLQRNIYKTFNVKQSDRKELIAQLSLLLKDGFPKVILRTDISKFYESIPHSQLINKIDENSLLSFPSKKVIKQILNQYWNILVADGIKNINDERIGIPRGIGISAFLSELYLKDLDSLLKSMPNVTYFARYVDDIIIIFTPGNRKETTPIVTYKSEVKRIIEKFNLKINNRKTQVINLKNGITQNHSITYLGYKFSLSNQKPLTIKMSDKKYNRYKSKIKISFDEFLSDISKYTPNTSKTNNKLVQRIKILTSNFRLFRRKDNVLIGIYFSNEFLTKELQDLENLDRFLRSEIKRVSASLSIISKNKLDMLSFTNGFNKKHTLNFNFNEKHKRGAVKIDKIINIWKDL</sequence>
<dbReference type="SUPFAM" id="SSF56672">
    <property type="entry name" value="DNA/RNA polymerases"/>
    <property type="match status" value="1"/>
</dbReference>
<evidence type="ECO:0000256" key="2">
    <source>
        <dbReference type="SAM" id="Coils"/>
    </source>
</evidence>
<dbReference type="GO" id="GO:0003964">
    <property type="term" value="F:RNA-directed DNA polymerase activity"/>
    <property type="evidence" value="ECO:0007669"/>
    <property type="project" value="UniProtKB-KW"/>
</dbReference>
<dbReference type="CDD" id="cd01646">
    <property type="entry name" value="RT_Bac_retron_I"/>
    <property type="match status" value="1"/>
</dbReference>